<proteinExistence type="predicted"/>
<dbReference type="Pfam" id="PF06949">
    <property type="entry name" value="DUF1292"/>
    <property type="match status" value="1"/>
</dbReference>
<sequence>MDNDNIIILNDDEGNEVEFEFLDLIPYRGKEYVVLLPTSDDADEVVILQLEEADDETESYLSVDNELTLQAVFEIFKEKAKDTFNFVD</sequence>
<accession>A0ABV1GMP9</accession>
<evidence type="ECO:0000313" key="2">
    <source>
        <dbReference type="Proteomes" id="UP001480973"/>
    </source>
</evidence>
<evidence type="ECO:0000313" key="1">
    <source>
        <dbReference type="EMBL" id="MEQ2534753.1"/>
    </source>
</evidence>
<name>A0ABV1GMP9_9FIRM</name>
<protein>
    <submittedName>
        <fullName evidence="1">DUF1292 domain-containing protein</fullName>
    </submittedName>
</protein>
<comment type="caution">
    <text evidence="1">The sequence shown here is derived from an EMBL/GenBank/DDBJ whole genome shotgun (WGS) entry which is preliminary data.</text>
</comment>
<dbReference type="Proteomes" id="UP001480973">
    <property type="component" value="Unassembled WGS sequence"/>
</dbReference>
<keyword evidence="2" id="KW-1185">Reference proteome</keyword>
<gene>
    <name evidence="1" type="ORF">WMO38_06440</name>
</gene>
<dbReference type="EMBL" id="JBBMES010000005">
    <property type="protein sequence ID" value="MEQ2534753.1"/>
    <property type="molecule type" value="Genomic_DNA"/>
</dbReference>
<reference evidence="1 2" key="1">
    <citation type="submission" date="2024-03" db="EMBL/GenBank/DDBJ databases">
        <title>Human intestinal bacterial collection.</title>
        <authorList>
            <person name="Pauvert C."/>
            <person name="Hitch T.C.A."/>
            <person name="Clavel T."/>
        </authorList>
    </citation>
    <scope>NUCLEOTIDE SEQUENCE [LARGE SCALE GENOMIC DNA]</scope>
    <source>
        <strain evidence="1 2">CLA-JM-H10</strain>
    </source>
</reference>
<dbReference type="InterPro" id="IPR009711">
    <property type="entry name" value="UPF0473"/>
</dbReference>
<organism evidence="1 2">
    <name type="scientific">Lachnospira intestinalis</name>
    <dbReference type="NCBI Taxonomy" id="3133158"/>
    <lineage>
        <taxon>Bacteria</taxon>
        <taxon>Bacillati</taxon>
        <taxon>Bacillota</taxon>
        <taxon>Clostridia</taxon>
        <taxon>Lachnospirales</taxon>
        <taxon>Lachnospiraceae</taxon>
        <taxon>Lachnospira</taxon>
    </lineage>
</organism>